<gene>
    <name evidence="1" type="ORF">HGG74_01910</name>
</gene>
<keyword evidence="2" id="KW-1185">Reference proteome</keyword>
<dbReference type="SUPFAM" id="SSF48452">
    <property type="entry name" value="TPR-like"/>
    <property type="match status" value="1"/>
</dbReference>
<protein>
    <recommendedName>
        <fullName evidence="3">Tetratricopeptide repeat-containing protein</fullName>
    </recommendedName>
</protein>
<reference evidence="1 2" key="1">
    <citation type="submission" date="2020-04" db="EMBL/GenBank/DDBJ databases">
        <title>Arthrobacter sp. nov.</title>
        <authorList>
            <person name="Liu S."/>
        </authorList>
    </citation>
    <scope>NUCLEOTIDE SEQUENCE [LARGE SCALE GENOMIC DNA]</scope>
    <source>
        <strain evidence="1 2">E918</strain>
    </source>
</reference>
<proteinExistence type="predicted"/>
<name>A0A7X6HA80_9MICC</name>
<dbReference type="Proteomes" id="UP000544090">
    <property type="component" value="Unassembled WGS sequence"/>
</dbReference>
<dbReference type="AlphaFoldDB" id="A0A7X6HA80"/>
<dbReference type="EMBL" id="JAAZSQ010000001">
    <property type="protein sequence ID" value="NKX53311.1"/>
    <property type="molecule type" value="Genomic_DNA"/>
</dbReference>
<evidence type="ECO:0008006" key="3">
    <source>
        <dbReference type="Google" id="ProtNLM"/>
    </source>
</evidence>
<organism evidence="1 2">
    <name type="scientific">Arthrobacter mobilis</name>
    <dbReference type="NCBI Taxonomy" id="2724944"/>
    <lineage>
        <taxon>Bacteria</taxon>
        <taxon>Bacillati</taxon>
        <taxon>Actinomycetota</taxon>
        <taxon>Actinomycetes</taxon>
        <taxon>Micrococcales</taxon>
        <taxon>Micrococcaceae</taxon>
        <taxon>Arthrobacter</taxon>
    </lineage>
</organism>
<dbReference type="Gene3D" id="1.25.40.10">
    <property type="entry name" value="Tetratricopeptide repeat domain"/>
    <property type="match status" value="1"/>
</dbReference>
<comment type="caution">
    <text evidence="1">The sequence shown here is derived from an EMBL/GenBank/DDBJ whole genome shotgun (WGS) entry which is preliminary data.</text>
</comment>
<accession>A0A7X6HA80</accession>
<evidence type="ECO:0000313" key="2">
    <source>
        <dbReference type="Proteomes" id="UP000544090"/>
    </source>
</evidence>
<dbReference type="InterPro" id="IPR011990">
    <property type="entry name" value="TPR-like_helical_dom_sf"/>
</dbReference>
<evidence type="ECO:0000313" key="1">
    <source>
        <dbReference type="EMBL" id="NKX53311.1"/>
    </source>
</evidence>
<sequence length="343" mass="37710">MRQQSGANILVELRAREAFMRRRYDQALAFAREAADLAAAREDNAAWWQMTFLRAESFREQGRYQECRVVAEELREHPLTSASPELTARVLTMLSVVSQISGELPQAIDLAGEALRSNGLGEQPFGLQVEARLALVAALAENDQLDEAWTECLALTGMLDGEADSQIAGKAYWVVGNVAFMRRHAAEGVKYHRLAAEHLSPTNDLALWAWFNRASAAMRLAAGLVDEETYECIQRAELATSIVGGNGEDRLIVEFTKGHWHFLNGDLQTATDILSGVCEQGTNLPSNLTGETTLLLGRALGELGDVDRGVEYLRQSEEYFRQAGALDRAAHAAALISEVQPSH</sequence>